<sequence length="236" mass="25254">MTSVKNPFPVRSHSEDLGTELQHTNLGRTQFNPEQKAAENFKLRRCVGNHPSAEGRGTAVLPSSSLGHGPGRTQKGGLSWLHGVREPAEKFCQLDGGLRGWVPGPTRGCLRAHAWALLLAVGWGFLTPRPPRGCQPVCRSGFRRQVSQGPAEAGQPRRPCGVFPATHRLSGGVPSRLSTSPAPGENRSALRSLGPLPSPSAFQNPGKKPASGVHPWTRVLARRAGRSLLPASSRVF</sequence>
<gene>
    <name evidence="2" type="ORF">HJG63_011767</name>
</gene>
<protein>
    <submittedName>
        <fullName evidence="2">Uncharacterized protein</fullName>
    </submittedName>
</protein>
<organism evidence="2 3">
    <name type="scientific">Rousettus aegyptiacus</name>
    <name type="common">Egyptian fruit bat</name>
    <name type="synonym">Pteropus aegyptiacus</name>
    <dbReference type="NCBI Taxonomy" id="9407"/>
    <lineage>
        <taxon>Eukaryota</taxon>
        <taxon>Metazoa</taxon>
        <taxon>Chordata</taxon>
        <taxon>Craniata</taxon>
        <taxon>Vertebrata</taxon>
        <taxon>Euteleostomi</taxon>
        <taxon>Mammalia</taxon>
        <taxon>Eutheria</taxon>
        <taxon>Laurasiatheria</taxon>
        <taxon>Chiroptera</taxon>
        <taxon>Yinpterochiroptera</taxon>
        <taxon>Pteropodoidea</taxon>
        <taxon>Pteropodidae</taxon>
        <taxon>Rousettinae</taxon>
        <taxon>Rousettus</taxon>
    </lineage>
</organism>
<evidence type="ECO:0000313" key="3">
    <source>
        <dbReference type="Proteomes" id="UP000593571"/>
    </source>
</evidence>
<comment type="caution">
    <text evidence="2">The sequence shown here is derived from an EMBL/GenBank/DDBJ whole genome shotgun (WGS) entry which is preliminary data.</text>
</comment>
<keyword evidence="3" id="KW-1185">Reference proteome</keyword>
<evidence type="ECO:0000256" key="1">
    <source>
        <dbReference type="SAM" id="MobiDB-lite"/>
    </source>
</evidence>
<dbReference type="AlphaFoldDB" id="A0A7J8GB96"/>
<name>A0A7J8GB96_ROUAE</name>
<reference evidence="2 3" key="1">
    <citation type="journal article" date="2020" name="Nature">
        <title>Six reference-quality genomes reveal evolution of bat adaptations.</title>
        <authorList>
            <person name="Jebb D."/>
            <person name="Huang Z."/>
            <person name="Pippel M."/>
            <person name="Hughes G.M."/>
            <person name="Lavrichenko K."/>
            <person name="Devanna P."/>
            <person name="Winkler S."/>
            <person name="Jermiin L.S."/>
            <person name="Skirmuntt E.C."/>
            <person name="Katzourakis A."/>
            <person name="Burkitt-Gray L."/>
            <person name="Ray D.A."/>
            <person name="Sullivan K.A.M."/>
            <person name="Roscito J.G."/>
            <person name="Kirilenko B.M."/>
            <person name="Davalos L.M."/>
            <person name="Corthals A.P."/>
            <person name="Power M.L."/>
            <person name="Jones G."/>
            <person name="Ransome R.D."/>
            <person name="Dechmann D.K.N."/>
            <person name="Locatelli A.G."/>
            <person name="Puechmaille S.J."/>
            <person name="Fedrigo O."/>
            <person name="Jarvis E.D."/>
            <person name="Hiller M."/>
            <person name="Vernes S.C."/>
            <person name="Myers E.W."/>
            <person name="Teeling E.C."/>
        </authorList>
    </citation>
    <scope>NUCLEOTIDE SEQUENCE [LARGE SCALE GENOMIC DNA]</scope>
    <source>
        <strain evidence="2">MRouAeg1</strain>
        <tissue evidence="2">Muscle</tissue>
    </source>
</reference>
<dbReference type="EMBL" id="JACASE010000006">
    <property type="protein sequence ID" value="KAF6457247.1"/>
    <property type="molecule type" value="Genomic_DNA"/>
</dbReference>
<feature type="region of interest" description="Disordered" evidence="1">
    <location>
        <begin position="165"/>
        <end position="214"/>
    </location>
</feature>
<accession>A0A7J8GB96</accession>
<proteinExistence type="predicted"/>
<feature type="region of interest" description="Disordered" evidence="1">
    <location>
        <begin position="53"/>
        <end position="72"/>
    </location>
</feature>
<evidence type="ECO:0000313" key="2">
    <source>
        <dbReference type="EMBL" id="KAF6457247.1"/>
    </source>
</evidence>
<dbReference type="Proteomes" id="UP000593571">
    <property type="component" value="Unassembled WGS sequence"/>
</dbReference>